<dbReference type="PANTHER" id="PTHR43883">
    <property type="entry name" value="SLR0207 PROTEIN"/>
    <property type="match status" value="1"/>
</dbReference>
<dbReference type="KEGG" id="sva:SVA_3602"/>
<dbReference type="Proteomes" id="UP000218899">
    <property type="component" value="Chromosome"/>
</dbReference>
<gene>
    <name evidence="2" type="ORF">SVA_3602</name>
</gene>
<evidence type="ECO:0000313" key="2">
    <source>
        <dbReference type="EMBL" id="BAU50138.1"/>
    </source>
</evidence>
<dbReference type="SUPFAM" id="SSF56112">
    <property type="entry name" value="Protein kinase-like (PK-like)"/>
    <property type="match status" value="1"/>
</dbReference>
<keyword evidence="2" id="KW-0808">Transferase</keyword>
<dbReference type="Gene3D" id="3.40.50.300">
    <property type="entry name" value="P-loop containing nucleotide triphosphate hydrolases"/>
    <property type="match status" value="1"/>
</dbReference>
<keyword evidence="3" id="KW-1185">Reference proteome</keyword>
<dbReference type="Pfam" id="PF01636">
    <property type="entry name" value="APH"/>
    <property type="match status" value="1"/>
</dbReference>
<sequence length="518" mass="58258">MALPPLIRALTDPARHAPGTSEVRVVETHISWVLLTGSLAYKIKKPVDLGFLDFSTLEKRRHYCEEEVRLNRRLAPELYLGVARITGSPADPRFDGEGETVEYAVRMRQFPPDAQLDRMLARGQLRAEHIDALAASLAAFHGQAAVAGYDKPFGAPERVVEPMRQNFEQLRARLGDADLSRRRLLERWTELHYDDLRPMLENRKFRGHIRECHGDCHLGNMAWLDGHVTLFDCIEFSENLRWIDVMSEIAFLVMDLDDRGRPDLAPRALNAYLEITGDYEGLSVLRFYRVYRALVRAKVAAIRLSQAGPKDPERDRAYGDYDGYAALAERYTRSRATPLFITHGLSGSGKTYFTQIFLERFDVIRLRSDVERKRLHGLAPLARSGSGVDRGLYSADASGRTYARLAELAQHVLRAGYPVVVDAAFLERAQRDRLRKVASDLGAPFVILDVVAPEDLLRERVGRRERAGTDASEAGLAVLARQLATREPLLPEEGEAVVIDGRKPQEALAPSAPLSRFL</sequence>
<dbReference type="InterPro" id="IPR027417">
    <property type="entry name" value="P-loop_NTPase"/>
</dbReference>
<dbReference type="Pfam" id="PF13671">
    <property type="entry name" value="AAA_33"/>
    <property type="match status" value="1"/>
</dbReference>
<dbReference type="AlphaFoldDB" id="A0A1C7AFL2"/>
<evidence type="ECO:0000259" key="1">
    <source>
        <dbReference type="Pfam" id="PF01636"/>
    </source>
</evidence>
<feature type="domain" description="Aminoglycoside phosphotransferase" evidence="1">
    <location>
        <begin position="64"/>
        <end position="282"/>
    </location>
</feature>
<reference evidence="2 3" key="1">
    <citation type="submission" date="2015-08" db="EMBL/GenBank/DDBJ databases">
        <title>Complete genome sequence of Sulfurifustis variabilis.</title>
        <authorList>
            <person name="Miura A."/>
            <person name="Kojima H."/>
            <person name="Fukui M."/>
        </authorList>
    </citation>
    <scope>NUCLEOTIDE SEQUENCE [LARGE SCALE GENOMIC DNA]</scope>
    <source>
        <strain evidence="3">skN76</strain>
    </source>
</reference>
<accession>A0A1C7AFL2</accession>
<proteinExistence type="predicted"/>
<name>A0A1C7AFL2_9GAMM</name>
<protein>
    <submittedName>
        <fullName evidence="2">Aminoglycoside phosphotransferase</fullName>
    </submittedName>
</protein>
<dbReference type="RefSeq" id="WP_096462464.1">
    <property type="nucleotide sequence ID" value="NZ_AP014936.1"/>
</dbReference>
<dbReference type="OrthoDB" id="9810277at2"/>
<dbReference type="GO" id="GO:0016740">
    <property type="term" value="F:transferase activity"/>
    <property type="evidence" value="ECO:0007669"/>
    <property type="project" value="UniProtKB-KW"/>
</dbReference>
<evidence type="ECO:0000313" key="3">
    <source>
        <dbReference type="Proteomes" id="UP000218899"/>
    </source>
</evidence>
<dbReference type="SUPFAM" id="SSF52540">
    <property type="entry name" value="P-loop containing nucleoside triphosphate hydrolases"/>
    <property type="match status" value="1"/>
</dbReference>
<dbReference type="PANTHER" id="PTHR43883:SF1">
    <property type="entry name" value="GLUCONOKINASE"/>
    <property type="match status" value="1"/>
</dbReference>
<dbReference type="InterPro" id="IPR011009">
    <property type="entry name" value="Kinase-like_dom_sf"/>
</dbReference>
<dbReference type="InterPro" id="IPR002575">
    <property type="entry name" value="Aminoglycoside_PTrfase"/>
</dbReference>
<dbReference type="EMBL" id="AP014936">
    <property type="protein sequence ID" value="BAU50138.1"/>
    <property type="molecule type" value="Genomic_DNA"/>
</dbReference>
<dbReference type="Gene3D" id="3.90.1200.10">
    <property type="match status" value="1"/>
</dbReference>
<dbReference type="InterPro" id="IPR052732">
    <property type="entry name" value="Cell-binding_unc_protein"/>
</dbReference>
<organism evidence="2 3">
    <name type="scientific">Sulfurifustis variabilis</name>
    <dbReference type="NCBI Taxonomy" id="1675686"/>
    <lineage>
        <taxon>Bacteria</taxon>
        <taxon>Pseudomonadati</taxon>
        <taxon>Pseudomonadota</taxon>
        <taxon>Gammaproteobacteria</taxon>
        <taxon>Acidiferrobacterales</taxon>
        <taxon>Acidiferrobacteraceae</taxon>
        <taxon>Sulfurifustis</taxon>
    </lineage>
</organism>